<dbReference type="EMBL" id="JBHUOM010000001">
    <property type="protein sequence ID" value="MFD2932783.1"/>
    <property type="molecule type" value="Genomic_DNA"/>
</dbReference>
<evidence type="ECO:0000313" key="2">
    <source>
        <dbReference type="EMBL" id="MFD2932783.1"/>
    </source>
</evidence>
<organism evidence="2 3">
    <name type="scientific">Spirosoma flavum</name>
    <dbReference type="NCBI Taxonomy" id="2048557"/>
    <lineage>
        <taxon>Bacteria</taxon>
        <taxon>Pseudomonadati</taxon>
        <taxon>Bacteroidota</taxon>
        <taxon>Cytophagia</taxon>
        <taxon>Cytophagales</taxon>
        <taxon>Cytophagaceae</taxon>
        <taxon>Spirosoma</taxon>
    </lineage>
</organism>
<proteinExistence type="predicted"/>
<sequence>MTKLVKRAATRYAAEELTALREELEAEKAVTFFATSMIAQTTIDEVLWDVAKNCIARLNFVDCVVYWLDQDRNVLVQIAAHGPKNPGGHTVFRPINIPLGQGIVGTVASTGLPELINDTSTDSRYIQDDAMRLAEITVPILSEGKIIGVIDAEHPRKDFFQSRHLKIMTTVAALCAQKIKQVEVDAAYWQAERQLMETNKRVAETKLLALRMQMNPHFIFNSLNSINSFILQNEVDLASDLLTKFSRLMRQVLDNSKTEWVSLRNELKALQIYVELELLRCDKKFEVDYQVSDELDQDTVHVPPLITQPYVENAIWHGLMPKKNGTPILQINCHKEQGNLVVEINDNGIGRVASANLRVNQVVTHEAQSLKLTEERLLLVNEMYGVNARIDLTDNYQADGLATGTSVRFTLKLPY</sequence>
<dbReference type="PANTHER" id="PTHR34220">
    <property type="entry name" value="SENSOR HISTIDINE KINASE YPDA"/>
    <property type="match status" value="1"/>
</dbReference>
<dbReference type="InterPro" id="IPR036890">
    <property type="entry name" value="HATPase_C_sf"/>
</dbReference>
<comment type="caution">
    <text evidence="2">The sequence shown here is derived from an EMBL/GenBank/DDBJ whole genome shotgun (WGS) entry which is preliminary data.</text>
</comment>
<dbReference type="GO" id="GO:0016301">
    <property type="term" value="F:kinase activity"/>
    <property type="evidence" value="ECO:0007669"/>
    <property type="project" value="UniProtKB-KW"/>
</dbReference>
<dbReference type="Pfam" id="PF06580">
    <property type="entry name" value="His_kinase"/>
    <property type="match status" value="1"/>
</dbReference>
<dbReference type="PANTHER" id="PTHR34220:SF7">
    <property type="entry name" value="SENSOR HISTIDINE KINASE YPDA"/>
    <property type="match status" value="1"/>
</dbReference>
<evidence type="ECO:0000259" key="1">
    <source>
        <dbReference type="SMART" id="SM00065"/>
    </source>
</evidence>
<dbReference type="SUPFAM" id="SSF55781">
    <property type="entry name" value="GAF domain-like"/>
    <property type="match status" value="1"/>
</dbReference>
<dbReference type="InterPro" id="IPR029016">
    <property type="entry name" value="GAF-like_dom_sf"/>
</dbReference>
<protein>
    <submittedName>
        <fullName evidence="2">Histidine kinase</fullName>
    </submittedName>
</protein>
<dbReference type="RefSeq" id="WP_381496970.1">
    <property type="nucleotide sequence ID" value="NZ_JBHUOM010000001.1"/>
</dbReference>
<dbReference type="InterPro" id="IPR003018">
    <property type="entry name" value="GAF"/>
</dbReference>
<dbReference type="SUPFAM" id="SSF55874">
    <property type="entry name" value="ATPase domain of HSP90 chaperone/DNA topoisomerase II/histidine kinase"/>
    <property type="match status" value="1"/>
</dbReference>
<dbReference type="Proteomes" id="UP001597512">
    <property type="component" value="Unassembled WGS sequence"/>
</dbReference>
<accession>A0ABW6AF77</accession>
<name>A0ABW6AF77_9BACT</name>
<keyword evidence="3" id="KW-1185">Reference proteome</keyword>
<dbReference type="SMART" id="SM00065">
    <property type="entry name" value="GAF"/>
    <property type="match status" value="1"/>
</dbReference>
<dbReference type="InterPro" id="IPR010559">
    <property type="entry name" value="Sig_transdc_His_kin_internal"/>
</dbReference>
<reference evidence="3" key="1">
    <citation type="journal article" date="2019" name="Int. J. Syst. Evol. Microbiol.">
        <title>The Global Catalogue of Microorganisms (GCM) 10K type strain sequencing project: providing services to taxonomists for standard genome sequencing and annotation.</title>
        <authorList>
            <consortium name="The Broad Institute Genomics Platform"/>
            <consortium name="The Broad Institute Genome Sequencing Center for Infectious Disease"/>
            <person name="Wu L."/>
            <person name="Ma J."/>
        </authorList>
    </citation>
    <scope>NUCLEOTIDE SEQUENCE [LARGE SCALE GENOMIC DNA]</scope>
    <source>
        <strain evidence="3">KCTC 52490</strain>
    </source>
</reference>
<feature type="domain" description="GAF" evidence="1">
    <location>
        <begin position="42"/>
        <end position="189"/>
    </location>
</feature>
<keyword evidence="2" id="KW-0808">Transferase</keyword>
<gene>
    <name evidence="2" type="ORF">ACFS25_03275</name>
</gene>
<evidence type="ECO:0000313" key="3">
    <source>
        <dbReference type="Proteomes" id="UP001597512"/>
    </source>
</evidence>
<dbReference type="Gene3D" id="3.30.450.40">
    <property type="match status" value="1"/>
</dbReference>
<dbReference type="Gene3D" id="3.30.565.10">
    <property type="entry name" value="Histidine kinase-like ATPase, C-terminal domain"/>
    <property type="match status" value="1"/>
</dbReference>
<dbReference type="Pfam" id="PF13185">
    <property type="entry name" value="GAF_2"/>
    <property type="match status" value="1"/>
</dbReference>
<dbReference type="InterPro" id="IPR050640">
    <property type="entry name" value="Bact_2-comp_sensor_kinase"/>
</dbReference>
<keyword evidence="2" id="KW-0418">Kinase</keyword>